<sequence length="206" mass="22395">MTDDGRLAPVEGMAEDSVAGFRAQVAQAARDRAGSWDAVAEVLARPDEGFVERLRAGEPATVWRLGARWLGADAELLTRDLMSLDVYARGSRRRAPADDLAALRADHDRLVAPEGDLTAPVREVAEMCRQEAAAWASGDMAGGRALRAEERRRIEERLVPGLPNVGARLALEAEARVSRTLGRLVLAVLSVESGKDYQRAVLRDDE</sequence>
<name>A0A2A9EQ51_9MICO</name>
<keyword evidence="2" id="KW-1185">Reference proteome</keyword>
<comment type="caution">
    <text evidence="1">The sequence shown here is derived from an EMBL/GenBank/DDBJ whole genome shotgun (WGS) entry which is preliminary data.</text>
</comment>
<evidence type="ECO:0000313" key="2">
    <source>
        <dbReference type="Proteomes" id="UP000222106"/>
    </source>
</evidence>
<dbReference type="RefSeq" id="WP_098484534.1">
    <property type="nucleotide sequence ID" value="NZ_PDJI01000004.1"/>
</dbReference>
<dbReference type="EMBL" id="PDJI01000004">
    <property type="protein sequence ID" value="PFG40661.1"/>
    <property type="molecule type" value="Genomic_DNA"/>
</dbReference>
<reference evidence="1 2" key="1">
    <citation type="submission" date="2017-10" db="EMBL/GenBank/DDBJ databases">
        <title>Sequencing the genomes of 1000 actinobacteria strains.</title>
        <authorList>
            <person name="Klenk H.-P."/>
        </authorList>
    </citation>
    <scope>NUCLEOTIDE SEQUENCE [LARGE SCALE GENOMIC DNA]</scope>
    <source>
        <strain evidence="1 2">DSM 21838</strain>
    </source>
</reference>
<dbReference type="AlphaFoldDB" id="A0A2A9EQ51"/>
<protein>
    <submittedName>
        <fullName evidence="1">Uncharacterized protein</fullName>
    </submittedName>
</protein>
<evidence type="ECO:0000313" key="1">
    <source>
        <dbReference type="EMBL" id="PFG40661.1"/>
    </source>
</evidence>
<organism evidence="1 2">
    <name type="scientific">Georgenia soli</name>
    <dbReference type="NCBI Taxonomy" id="638953"/>
    <lineage>
        <taxon>Bacteria</taxon>
        <taxon>Bacillati</taxon>
        <taxon>Actinomycetota</taxon>
        <taxon>Actinomycetes</taxon>
        <taxon>Micrococcales</taxon>
        <taxon>Bogoriellaceae</taxon>
        <taxon>Georgenia</taxon>
    </lineage>
</organism>
<dbReference type="Proteomes" id="UP000222106">
    <property type="component" value="Unassembled WGS sequence"/>
</dbReference>
<gene>
    <name evidence="1" type="ORF">ATJ97_3193</name>
</gene>
<proteinExistence type="predicted"/>
<accession>A0A2A9EQ51</accession>
<dbReference type="OrthoDB" id="5144869at2"/>